<comment type="cofactor">
    <cofactor evidence="1">
        <name>FAD</name>
        <dbReference type="ChEBI" id="CHEBI:57692"/>
    </cofactor>
</comment>
<dbReference type="PRINTS" id="PR00420">
    <property type="entry name" value="RNGMNOXGNASE"/>
</dbReference>
<dbReference type="AlphaFoldDB" id="A0A0W1A063"/>
<keyword evidence="2" id="KW-0285">Flavoprotein</keyword>
<dbReference type="RefSeq" id="WP_065235671.1">
    <property type="nucleotide sequence ID" value="NZ_CAAAIQ010000012.1"/>
</dbReference>
<comment type="caution">
    <text evidence="5">The sequence shown here is derived from an EMBL/GenBank/DDBJ whole genome shotgun (WGS) entry which is preliminary data.</text>
</comment>
<sequence>MAQKNIDVLIIGAGPVGLFCANELTRHGLTCRIIDKKSTLSDKSKALGIHIRTLDVLEDCGLIDEVLKQGHQVDGVVFKSCGKTLVNATLDGIEASRHCIIDLPQNQTEAILYEALLKKGVQVEWDTELTHLNQSPQDITATIKKPNNKIELFSVNWLVACDGAHSTVCHELGAEFKGSPYKNTWWLADLHVDWSVPENRMAIYINKRGPLACFPMGNKRYRLVMTAPDDVQTEPQLLDIDKEFKQRSSDPATLSDPIWLSQFTIHHRQIQQYRYERIFFAGDAAHIHSPMGGQGLNTGMQDAYNLAWKIALVERGKANPSLLDSYHEERYPIGHQVLRKTDVMTKMILLKNPVLVNLRNHFIQLMTSFSKIKRAIMKDIAELTISYAKSPIVNQLGKAKGLKAGKFLPTFELTNANTQEILDSIKITRGISHHLFLFAGTKTNDYSELMTYANALQHKYGNLLQIHLVLNQKQLQHSNNHLTTWVDSHTIQEDFGFKKPSLVLVRPDKYIGILQNPINKKQFEDELYLVPLATKSFQSSAVNLRPDCEIQPDA</sequence>
<feature type="domain" description="FAD-binding" evidence="4">
    <location>
        <begin position="6"/>
        <end position="340"/>
    </location>
</feature>
<dbReference type="SUPFAM" id="SSF51905">
    <property type="entry name" value="FAD/NAD(P)-binding domain"/>
    <property type="match status" value="1"/>
</dbReference>
<evidence type="ECO:0000256" key="1">
    <source>
        <dbReference type="ARBA" id="ARBA00001974"/>
    </source>
</evidence>
<organism evidence="5 6">
    <name type="scientific">Legionella waltersii</name>
    <dbReference type="NCBI Taxonomy" id="66969"/>
    <lineage>
        <taxon>Bacteria</taxon>
        <taxon>Pseudomonadati</taxon>
        <taxon>Pseudomonadota</taxon>
        <taxon>Gammaproteobacteria</taxon>
        <taxon>Legionellales</taxon>
        <taxon>Legionellaceae</taxon>
        <taxon>Legionella</taxon>
    </lineage>
</organism>
<evidence type="ECO:0000313" key="6">
    <source>
        <dbReference type="Proteomes" id="UP000054729"/>
    </source>
</evidence>
<dbReference type="Proteomes" id="UP000054729">
    <property type="component" value="Unassembled WGS sequence"/>
</dbReference>
<dbReference type="InterPro" id="IPR002938">
    <property type="entry name" value="FAD-bd"/>
</dbReference>
<dbReference type="GO" id="GO:0018677">
    <property type="term" value="F:pentachlorophenol monooxygenase activity"/>
    <property type="evidence" value="ECO:0007669"/>
    <property type="project" value="UniProtKB-EC"/>
</dbReference>
<protein>
    <submittedName>
        <fullName evidence="5">FAD dependent oxidoreductase</fullName>
        <ecNumber evidence="5">1.14.13.50</ecNumber>
    </submittedName>
</protein>
<dbReference type="GO" id="GO:0071949">
    <property type="term" value="F:FAD binding"/>
    <property type="evidence" value="ECO:0007669"/>
    <property type="project" value="InterPro"/>
</dbReference>
<accession>A0A0W1A063</accession>
<evidence type="ECO:0000313" key="5">
    <source>
        <dbReference type="EMBL" id="KTD74748.1"/>
    </source>
</evidence>
<reference evidence="5 6" key="1">
    <citation type="submission" date="2015-11" db="EMBL/GenBank/DDBJ databases">
        <title>Genomic analysis of 38 Legionella species identifies large and diverse effector repertoires.</title>
        <authorList>
            <person name="Burstein D."/>
            <person name="Amaro F."/>
            <person name="Zusman T."/>
            <person name="Lifshitz Z."/>
            <person name="Cohen O."/>
            <person name="Gilbert J.A."/>
            <person name="Pupko T."/>
            <person name="Shuman H.A."/>
            <person name="Segal G."/>
        </authorList>
    </citation>
    <scope>NUCLEOTIDE SEQUENCE [LARGE SCALE GENOMIC DNA]</scope>
    <source>
        <strain evidence="5 6">ATCC 51914</strain>
    </source>
</reference>
<gene>
    <name evidence="5" type="ORF">Lwal_2789</name>
</gene>
<keyword evidence="5" id="KW-0560">Oxidoreductase</keyword>
<name>A0A0W1A063_9GAMM</name>
<dbReference type="InterPro" id="IPR050641">
    <property type="entry name" value="RIFMO-like"/>
</dbReference>
<dbReference type="STRING" id="66969.Lwal_2789"/>
<dbReference type="Gene3D" id="3.50.50.60">
    <property type="entry name" value="FAD/NAD(P)-binding domain"/>
    <property type="match status" value="1"/>
</dbReference>
<dbReference type="EC" id="1.14.13.50" evidence="5"/>
<dbReference type="EMBL" id="LNZB01000060">
    <property type="protein sequence ID" value="KTD74748.1"/>
    <property type="molecule type" value="Genomic_DNA"/>
</dbReference>
<keyword evidence="3" id="KW-0274">FAD</keyword>
<keyword evidence="6" id="KW-1185">Reference proteome</keyword>
<dbReference type="PANTHER" id="PTHR43004">
    <property type="entry name" value="TRK SYSTEM POTASSIUM UPTAKE PROTEIN"/>
    <property type="match status" value="1"/>
</dbReference>
<evidence type="ECO:0000259" key="4">
    <source>
        <dbReference type="Pfam" id="PF01494"/>
    </source>
</evidence>
<evidence type="ECO:0000256" key="2">
    <source>
        <dbReference type="ARBA" id="ARBA00022630"/>
    </source>
</evidence>
<evidence type="ECO:0000256" key="3">
    <source>
        <dbReference type="ARBA" id="ARBA00022827"/>
    </source>
</evidence>
<proteinExistence type="predicted"/>
<dbReference type="Gene3D" id="3.30.70.2450">
    <property type="match status" value="1"/>
</dbReference>
<dbReference type="Pfam" id="PF01494">
    <property type="entry name" value="FAD_binding_3"/>
    <property type="match status" value="1"/>
</dbReference>
<dbReference type="OrthoDB" id="8672648at2"/>
<dbReference type="PANTHER" id="PTHR43004:SF19">
    <property type="entry name" value="BINDING MONOOXYGENASE, PUTATIVE (JCVI)-RELATED"/>
    <property type="match status" value="1"/>
</dbReference>
<dbReference type="PATRIC" id="fig|66969.6.peg.3020"/>
<dbReference type="InterPro" id="IPR036188">
    <property type="entry name" value="FAD/NAD-bd_sf"/>
</dbReference>